<name>A0ABV5RCI1_9ACTN</name>
<organism evidence="1 2">
    <name type="scientific">Streptomyces yanii</name>
    <dbReference type="NCBI Taxonomy" id="78510"/>
    <lineage>
        <taxon>Bacteria</taxon>
        <taxon>Bacillati</taxon>
        <taxon>Actinomycetota</taxon>
        <taxon>Actinomycetes</taxon>
        <taxon>Kitasatosporales</taxon>
        <taxon>Streptomycetaceae</taxon>
        <taxon>Streptomyces</taxon>
    </lineage>
</organism>
<evidence type="ECO:0000313" key="1">
    <source>
        <dbReference type="EMBL" id="MFB9575560.1"/>
    </source>
</evidence>
<gene>
    <name evidence="1" type="ORF">ACFFTL_25600</name>
</gene>
<comment type="caution">
    <text evidence="1">The sequence shown here is derived from an EMBL/GenBank/DDBJ whole genome shotgun (WGS) entry which is preliminary data.</text>
</comment>
<dbReference type="EMBL" id="JBHMCG010000109">
    <property type="protein sequence ID" value="MFB9575560.1"/>
    <property type="molecule type" value="Genomic_DNA"/>
</dbReference>
<dbReference type="Proteomes" id="UP001589710">
    <property type="component" value="Unassembled WGS sequence"/>
</dbReference>
<accession>A0ABV5RCI1</accession>
<keyword evidence="2" id="KW-1185">Reference proteome</keyword>
<sequence length="42" mass="4387">MSETIVETQAVEVPVVVPAVETVSDDQLPGCWSTGPGPRDCS</sequence>
<evidence type="ECO:0000313" key="2">
    <source>
        <dbReference type="Proteomes" id="UP001589710"/>
    </source>
</evidence>
<reference evidence="1 2" key="1">
    <citation type="submission" date="2024-09" db="EMBL/GenBank/DDBJ databases">
        <authorList>
            <person name="Sun Q."/>
            <person name="Mori K."/>
        </authorList>
    </citation>
    <scope>NUCLEOTIDE SEQUENCE [LARGE SCALE GENOMIC DNA]</scope>
    <source>
        <strain evidence="1 2">JCM 3331</strain>
    </source>
</reference>
<dbReference type="RefSeq" id="WP_345513348.1">
    <property type="nucleotide sequence ID" value="NZ_BAAAXD010000021.1"/>
</dbReference>
<protein>
    <submittedName>
        <fullName evidence="1">Uncharacterized protein</fullName>
    </submittedName>
</protein>
<proteinExistence type="predicted"/>